<dbReference type="Proteomes" id="UP000679691">
    <property type="component" value="Unassembled WGS sequence"/>
</dbReference>
<dbReference type="AlphaFoldDB" id="A0A8T4HI43"/>
<name>A0A8T4HI43_9SPHI</name>
<keyword evidence="3" id="KW-1185">Reference proteome</keyword>
<dbReference type="RefSeq" id="WP_353547839.1">
    <property type="nucleotide sequence ID" value="NZ_JAGKSB010000016.1"/>
</dbReference>
<reference evidence="2" key="1">
    <citation type="submission" date="2021-03" db="EMBL/GenBank/DDBJ databases">
        <authorList>
            <person name="Lu T."/>
            <person name="Wang Q."/>
            <person name="Han X."/>
        </authorList>
    </citation>
    <scope>NUCLEOTIDE SEQUENCE</scope>
    <source>
        <strain evidence="2">WQ 2009</strain>
    </source>
</reference>
<evidence type="ECO:0008006" key="4">
    <source>
        <dbReference type="Google" id="ProtNLM"/>
    </source>
</evidence>
<accession>A0A8T4HI43</accession>
<evidence type="ECO:0000256" key="1">
    <source>
        <dbReference type="SAM" id="SignalP"/>
    </source>
</evidence>
<feature type="signal peptide" evidence="1">
    <location>
        <begin position="1"/>
        <end position="19"/>
    </location>
</feature>
<comment type="caution">
    <text evidence="2">The sequence shown here is derived from an EMBL/GenBank/DDBJ whole genome shotgun (WGS) entry which is preliminary data.</text>
</comment>
<feature type="chain" id="PRO_5035926286" description="Outer membrane protein beta-barrel domain-containing protein" evidence="1">
    <location>
        <begin position="20"/>
        <end position="226"/>
    </location>
</feature>
<gene>
    <name evidence="2" type="ORF">J5U18_12350</name>
</gene>
<organism evidence="2 3">
    <name type="scientific">Rhinopithecimicrobium faecis</name>
    <dbReference type="NCBI Taxonomy" id="2820698"/>
    <lineage>
        <taxon>Bacteria</taxon>
        <taxon>Pseudomonadati</taxon>
        <taxon>Bacteroidota</taxon>
        <taxon>Sphingobacteriia</taxon>
        <taxon>Sphingobacteriales</taxon>
        <taxon>Sphingobacteriaceae</taxon>
        <taxon>Rhinopithecimicrobium</taxon>
    </lineage>
</organism>
<protein>
    <recommendedName>
        <fullName evidence="4">Outer membrane protein beta-barrel domain-containing protein</fullName>
    </recommendedName>
</protein>
<evidence type="ECO:0000313" key="2">
    <source>
        <dbReference type="EMBL" id="MBP3944331.1"/>
    </source>
</evidence>
<proteinExistence type="predicted"/>
<evidence type="ECO:0000313" key="3">
    <source>
        <dbReference type="Proteomes" id="UP000679691"/>
    </source>
</evidence>
<dbReference type="EMBL" id="JAGKSB010000016">
    <property type="protein sequence ID" value="MBP3944331.1"/>
    <property type="molecule type" value="Genomic_DNA"/>
</dbReference>
<keyword evidence="1" id="KW-0732">Signal</keyword>
<sequence length="226" mass="25139">MRKFILFFFLLSMSLGAYAQQGTDTLHYRKAYLFSGTGMGFPLGKTADVLRPKFSGSLGLDISLKDSKFYVYPSLYTLSFGYNQLKKESEYNYTIENGTASMYNLNLAGGIRKQWERLNTYVYIGPGVGLLNEPRAKVDPIKSHVLIEDQKSIFLSGKMGFGADYKFKGFYVGLELGLLHNFKSIQDTPVNIMTVMLGLKTDITKISDKVVSVLGVEGSISGHTAK</sequence>